<feature type="binding site" evidence="9">
    <location>
        <begin position="41"/>
        <end position="42"/>
    </location>
    <ligand>
        <name>substrate</name>
    </ligand>
</feature>
<reference evidence="11 12" key="1">
    <citation type="submission" date="2021-12" db="EMBL/GenBank/DDBJ databases">
        <title>Genome sequencing of bacteria with rrn-lacking chromosome and rrn-plasmid.</title>
        <authorList>
            <person name="Anda M."/>
            <person name="Iwasaki W."/>
        </authorList>
    </citation>
    <scope>NUCLEOTIDE SEQUENCE [LARGE SCALE GENOMIC DNA]</scope>
    <source>
        <strain evidence="11 12">NBRC 15940</strain>
    </source>
</reference>
<comment type="similarity">
    <text evidence="9">Belongs to the acetylglutamate kinase family. ArgB subfamily.</text>
</comment>
<feature type="site" description="Transition state stabilizer" evidence="9">
    <location>
        <position position="9"/>
    </location>
</feature>
<feature type="binding site" evidence="9">
    <location>
        <position position="160"/>
    </location>
    <ligand>
        <name>substrate</name>
    </ligand>
</feature>
<evidence type="ECO:0000256" key="7">
    <source>
        <dbReference type="ARBA" id="ARBA00022840"/>
    </source>
</evidence>
<accession>A0AAN5API8</accession>
<dbReference type="NCBIfam" id="TIGR00761">
    <property type="entry name" value="argB"/>
    <property type="match status" value="1"/>
</dbReference>
<dbReference type="InterPro" id="IPR037528">
    <property type="entry name" value="ArgB"/>
</dbReference>
<keyword evidence="4 9" id="KW-0808">Transferase</keyword>
<evidence type="ECO:0000256" key="2">
    <source>
        <dbReference type="ARBA" id="ARBA00022571"/>
    </source>
</evidence>
<evidence type="ECO:0000313" key="12">
    <source>
        <dbReference type="Proteomes" id="UP001310022"/>
    </source>
</evidence>
<feature type="binding site" evidence="9">
    <location>
        <position position="63"/>
    </location>
    <ligand>
        <name>substrate</name>
    </ligand>
</feature>
<gene>
    <name evidence="9 11" type="primary">argB</name>
    <name evidence="11" type="ORF">PEDI_44350</name>
</gene>
<evidence type="ECO:0000259" key="10">
    <source>
        <dbReference type="Pfam" id="PF00696"/>
    </source>
</evidence>
<dbReference type="InterPro" id="IPR036393">
    <property type="entry name" value="AceGlu_kinase-like_sf"/>
</dbReference>
<dbReference type="InterPro" id="IPR001048">
    <property type="entry name" value="Asp/Glu/Uridylate_kinase"/>
</dbReference>
<dbReference type="GO" id="GO:0042450">
    <property type="term" value="P:L-arginine biosynthetic process via ornithine"/>
    <property type="evidence" value="ECO:0007669"/>
    <property type="project" value="UniProtKB-UniRule"/>
</dbReference>
<dbReference type="HAMAP" id="MF_00082">
    <property type="entry name" value="ArgB"/>
    <property type="match status" value="1"/>
</dbReference>
<dbReference type="RefSeq" id="WP_338238981.1">
    <property type="nucleotide sequence ID" value="NZ_BQKE01000003.1"/>
</dbReference>
<dbReference type="Pfam" id="PF00696">
    <property type="entry name" value="AA_kinase"/>
    <property type="match status" value="1"/>
</dbReference>
<keyword evidence="6 9" id="KW-0418">Kinase</keyword>
<dbReference type="CDD" id="cd04238">
    <property type="entry name" value="AAK_NAGK-like"/>
    <property type="match status" value="1"/>
</dbReference>
<evidence type="ECO:0000256" key="5">
    <source>
        <dbReference type="ARBA" id="ARBA00022741"/>
    </source>
</evidence>
<dbReference type="SUPFAM" id="SSF53633">
    <property type="entry name" value="Carbamate kinase-like"/>
    <property type="match status" value="1"/>
</dbReference>
<evidence type="ECO:0000256" key="6">
    <source>
        <dbReference type="ARBA" id="ARBA00022777"/>
    </source>
</evidence>
<dbReference type="Gene3D" id="3.40.1160.10">
    <property type="entry name" value="Acetylglutamate kinase-like"/>
    <property type="match status" value="1"/>
</dbReference>
<sequence>MKTKLTIVKVGGNVVNNPEVLSQLLKDFSTLPGYKLLVHGGGKIASEISKSLGINPQMIEGRRVTDAETLKVITMVYGGLINKNIVAELQTLGCNAIGLTGADMNVIPAKKRNPDPIDFGFVGDFDPDDINVEVLASLINQGVNPVMAPLTHDQQGSILNTNADTIASGLAIALSKHFEVTLAYCFEKNGVLRDAEDDSSVIEQINPPIYQSLKAEGIIFDGMIPKLDNAFLAISKGVAKVLITHANQLTALDKKGTTLCAV</sequence>
<keyword evidence="7 9" id="KW-0067">ATP-binding</keyword>
<organism evidence="11 12">
    <name type="scientific">Persicobacter diffluens</name>
    <dbReference type="NCBI Taxonomy" id="981"/>
    <lineage>
        <taxon>Bacteria</taxon>
        <taxon>Pseudomonadati</taxon>
        <taxon>Bacteroidota</taxon>
        <taxon>Cytophagia</taxon>
        <taxon>Cytophagales</taxon>
        <taxon>Persicobacteraceae</taxon>
        <taxon>Persicobacter</taxon>
    </lineage>
</organism>
<dbReference type="EC" id="2.7.2.8" evidence="9"/>
<keyword evidence="3 9" id="KW-0028">Amino-acid biosynthesis</keyword>
<dbReference type="PIRSF" id="PIRSF000728">
    <property type="entry name" value="NAGK"/>
    <property type="match status" value="1"/>
</dbReference>
<comment type="subcellular location">
    <subcellularLocation>
        <location evidence="9">Cytoplasm</location>
    </subcellularLocation>
</comment>
<dbReference type="PANTHER" id="PTHR23342">
    <property type="entry name" value="N-ACETYLGLUTAMATE SYNTHASE"/>
    <property type="match status" value="1"/>
</dbReference>
<dbReference type="Proteomes" id="UP001310022">
    <property type="component" value="Unassembled WGS sequence"/>
</dbReference>
<evidence type="ECO:0000256" key="8">
    <source>
        <dbReference type="ARBA" id="ARBA00048141"/>
    </source>
</evidence>
<feature type="site" description="Transition state stabilizer" evidence="9">
    <location>
        <position position="226"/>
    </location>
</feature>
<dbReference type="GO" id="GO:0005524">
    <property type="term" value="F:ATP binding"/>
    <property type="evidence" value="ECO:0007669"/>
    <property type="project" value="UniProtKB-UniRule"/>
</dbReference>
<comment type="pathway">
    <text evidence="1 9">Amino-acid biosynthesis; L-arginine biosynthesis; N(2)-acetyl-L-ornithine from L-glutamate: step 2/4.</text>
</comment>
<keyword evidence="5 9" id="KW-0547">Nucleotide-binding</keyword>
<evidence type="ECO:0000256" key="9">
    <source>
        <dbReference type="HAMAP-Rule" id="MF_00082"/>
    </source>
</evidence>
<dbReference type="InterPro" id="IPR004662">
    <property type="entry name" value="AcgluKinase_fam"/>
</dbReference>
<proteinExistence type="inferred from homology"/>
<comment type="function">
    <text evidence="9">Catalyzes the ATP-dependent phosphorylation of N-acetyl-L-glutamate.</text>
</comment>
<evidence type="ECO:0000313" key="11">
    <source>
        <dbReference type="EMBL" id="GJM63883.1"/>
    </source>
</evidence>
<comment type="caution">
    <text evidence="11">The sequence shown here is derived from an EMBL/GenBank/DDBJ whole genome shotgun (WGS) entry which is preliminary data.</text>
</comment>
<dbReference type="GO" id="GO:0005737">
    <property type="term" value="C:cytoplasm"/>
    <property type="evidence" value="ECO:0007669"/>
    <property type="project" value="UniProtKB-SubCell"/>
</dbReference>
<protein>
    <recommendedName>
        <fullName evidence="9">Acetylglutamate kinase</fullName>
        <ecNumber evidence="9">2.7.2.8</ecNumber>
    </recommendedName>
    <alternativeName>
        <fullName evidence="9">N-acetyl-L-glutamate 5-phosphotransferase</fullName>
    </alternativeName>
    <alternativeName>
        <fullName evidence="9">NAG kinase</fullName>
        <shortName evidence="9">NAGK</shortName>
    </alternativeName>
</protein>
<feature type="domain" description="Aspartate/glutamate/uridylate kinase" evidence="10">
    <location>
        <begin position="4"/>
        <end position="244"/>
    </location>
</feature>
<keyword evidence="12" id="KW-1185">Reference proteome</keyword>
<dbReference type="GO" id="GO:0003991">
    <property type="term" value="F:acetylglutamate kinase activity"/>
    <property type="evidence" value="ECO:0007669"/>
    <property type="project" value="UniProtKB-UniRule"/>
</dbReference>
<dbReference type="PANTHER" id="PTHR23342:SF0">
    <property type="entry name" value="N-ACETYLGLUTAMATE SYNTHASE, MITOCHONDRIAL"/>
    <property type="match status" value="1"/>
</dbReference>
<dbReference type="EMBL" id="BQKE01000003">
    <property type="protein sequence ID" value="GJM63883.1"/>
    <property type="molecule type" value="Genomic_DNA"/>
</dbReference>
<evidence type="ECO:0000256" key="4">
    <source>
        <dbReference type="ARBA" id="ARBA00022679"/>
    </source>
</evidence>
<evidence type="ECO:0000256" key="3">
    <source>
        <dbReference type="ARBA" id="ARBA00022605"/>
    </source>
</evidence>
<name>A0AAN5API8_9BACT</name>
<keyword evidence="2 9" id="KW-0055">Arginine biosynthesis</keyword>
<comment type="catalytic activity">
    <reaction evidence="8 9">
        <text>N-acetyl-L-glutamate + ATP = N-acetyl-L-glutamyl 5-phosphate + ADP</text>
        <dbReference type="Rhea" id="RHEA:14629"/>
        <dbReference type="ChEBI" id="CHEBI:30616"/>
        <dbReference type="ChEBI" id="CHEBI:44337"/>
        <dbReference type="ChEBI" id="CHEBI:57936"/>
        <dbReference type="ChEBI" id="CHEBI:456216"/>
        <dbReference type="EC" id="2.7.2.8"/>
    </reaction>
</comment>
<evidence type="ECO:0000256" key="1">
    <source>
        <dbReference type="ARBA" id="ARBA00004828"/>
    </source>
</evidence>
<dbReference type="AlphaFoldDB" id="A0AAN5API8"/>
<keyword evidence="9" id="KW-0963">Cytoplasm</keyword>